<name>A0A1H1PBT5_9ACTN</name>
<dbReference type="EMBL" id="LT629749">
    <property type="protein sequence ID" value="SDS08584.1"/>
    <property type="molecule type" value="Genomic_DNA"/>
</dbReference>
<dbReference type="RefSeq" id="WP_091410772.1">
    <property type="nucleotide sequence ID" value="NZ_LT629749.1"/>
</dbReference>
<evidence type="ECO:0000313" key="4">
    <source>
        <dbReference type="Proteomes" id="UP000199092"/>
    </source>
</evidence>
<keyword evidence="2" id="KW-0812">Transmembrane</keyword>
<evidence type="ECO:0000256" key="1">
    <source>
        <dbReference type="SAM" id="MobiDB-lite"/>
    </source>
</evidence>
<evidence type="ECO:0000313" key="3">
    <source>
        <dbReference type="EMBL" id="SDS08584.1"/>
    </source>
</evidence>
<accession>A0A1H1PBT5</accession>
<dbReference type="AlphaFoldDB" id="A0A1H1PBT5"/>
<proteinExistence type="predicted"/>
<keyword evidence="2" id="KW-0472">Membrane</keyword>
<dbReference type="OrthoDB" id="3790001at2"/>
<evidence type="ECO:0000256" key="2">
    <source>
        <dbReference type="SAM" id="Phobius"/>
    </source>
</evidence>
<gene>
    <name evidence="3" type="ORF">SAMN04488543_1042</name>
</gene>
<feature type="region of interest" description="Disordered" evidence="1">
    <location>
        <begin position="159"/>
        <end position="216"/>
    </location>
</feature>
<protein>
    <recommendedName>
        <fullName evidence="5">Cell division protein FtsL</fullName>
    </recommendedName>
</protein>
<feature type="region of interest" description="Disordered" evidence="1">
    <location>
        <begin position="1"/>
        <end position="27"/>
    </location>
</feature>
<dbReference type="STRING" id="546871.SAMN04488543_1042"/>
<dbReference type="Proteomes" id="UP000199092">
    <property type="component" value="Chromosome I"/>
</dbReference>
<feature type="compositionally biased region" description="Basic and acidic residues" evidence="1">
    <location>
        <begin position="9"/>
        <end position="23"/>
    </location>
</feature>
<keyword evidence="2" id="KW-1133">Transmembrane helix</keyword>
<feature type="transmembrane region" description="Helical" evidence="2">
    <location>
        <begin position="39"/>
        <end position="57"/>
    </location>
</feature>
<evidence type="ECO:0008006" key="5">
    <source>
        <dbReference type="Google" id="ProtNLM"/>
    </source>
</evidence>
<keyword evidence="4" id="KW-1185">Reference proteome</keyword>
<organism evidence="3 4">
    <name type="scientific">Friedmanniella luteola</name>
    <dbReference type="NCBI Taxonomy" id="546871"/>
    <lineage>
        <taxon>Bacteria</taxon>
        <taxon>Bacillati</taxon>
        <taxon>Actinomycetota</taxon>
        <taxon>Actinomycetes</taxon>
        <taxon>Propionibacteriales</taxon>
        <taxon>Nocardioidaceae</taxon>
        <taxon>Friedmanniella</taxon>
    </lineage>
</organism>
<sequence>MSALWAPVDDPRETQAGGRRDPGLRAVGRPAPRLSRAPFLLVLIAVFGLGMAGLLMLNTTLQNQAFSSRALDRQATELAYTQADLESQIDVLTAPPELARQASALGMRPNPYPALLELPSGDVIGDPRPVAGGEVPSMVIKTPAEVAAEKAAARAKAKADAAKAEAKAERAAAEAAAEKKAAEKKAAEKKAAADQEAAKKEKAAEKPRGQDEEGQG</sequence>
<reference evidence="3 4" key="1">
    <citation type="submission" date="2016-10" db="EMBL/GenBank/DDBJ databases">
        <authorList>
            <person name="de Groot N.N."/>
        </authorList>
    </citation>
    <scope>NUCLEOTIDE SEQUENCE [LARGE SCALE GENOMIC DNA]</scope>
    <source>
        <strain evidence="3 4">DSM 21741</strain>
    </source>
</reference>